<keyword evidence="2" id="KW-0444">Lipid biosynthesis</keyword>
<keyword evidence="6 10" id="KW-1133">Transmembrane helix</keyword>
<accession>A0AAV6XF21</accession>
<feature type="transmembrane region" description="Helical" evidence="10">
    <location>
        <begin position="251"/>
        <end position="270"/>
    </location>
</feature>
<evidence type="ECO:0000313" key="12">
    <source>
        <dbReference type="Proteomes" id="UP000826271"/>
    </source>
</evidence>
<protein>
    <recommendedName>
        <fullName evidence="13">Elongation of fatty acids protein 3-like</fullName>
    </recommendedName>
</protein>
<evidence type="ECO:0000256" key="2">
    <source>
        <dbReference type="ARBA" id="ARBA00022516"/>
    </source>
</evidence>
<evidence type="ECO:0008006" key="13">
    <source>
        <dbReference type="Google" id="ProtNLM"/>
    </source>
</evidence>
<keyword evidence="8 10" id="KW-0472">Membrane</keyword>
<keyword evidence="12" id="KW-1185">Reference proteome</keyword>
<evidence type="ECO:0000313" key="11">
    <source>
        <dbReference type="EMBL" id="KAG8377725.1"/>
    </source>
</evidence>
<evidence type="ECO:0000256" key="3">
    <source>
        <dbReference type="ARBA" id="ARBA00022679"/>
    </source>
</evidence>
<organism evidence="11 12">
    <name type="scientific">Buddleja alternifolia</name>
    <dbReference type="NCBI Taxonomy" id="168488"/>
    <lineage>
        <taxon>Eukaryota</taxon>
        <taxon>Viridiplantae</taxon>
        <taxon>Streptophyta</taxon>
        <taxon>Embryophyta</taxon>
        <taxon>Tracheophyta</taxon>
        <taxon>Spermatophyta</taxon>
        <taxon>Magnoliopsida</taxon>
        <taxon>eudicotyledons</taxon>
        <taxon>Gunneridae</taxon>
        <taxon>Pentapetalae</taxon>
        <taxon>asterids</taxon>
        <taxon>lamiids</taxon>
        <taxon>Lamiales</taxon>
        <taxon>Scrophulariaceae</taxon>
        <taxon>Buddlejeae</taxon>
        <taxon>Buddleja</taxon>
    </lineage>
</organism>
<dbReference type="EMBL" id="WHWC01000008">
    <property type="protein sequence ID" value="KAG8377725.1"/>
    <property type="molecule type" value="Genomic_DNA"/>
</dbReference>
<dbReference type="AlphaFoldDB" id="A0AAV6XF21"/>
<sequence>MSLRIKFIQDINFRLSEHPSILYFRWSPAESWGSTWLFLVTSISAYITISAALHIFLHHLLRRRHSVPVGPIPALHSLTMSLLSATIFAGILSSSVAEIRDTRWFWRRSKTPFQWLLCFPLGTRPSGRVFFWSYIFYLSRFLHIFRTFFTILKNPHKFPYFQIFNHSILICMSFLWLEFSQSFQVLAILSMTLVFAMVYGYRFFTEIGFRKSYFPFVMFCQIVLVVMNMGWHVGVLVLHFWKGGCNGMGAWVFNTVLNSFVLLFVLNFYVKKCLSERDFAASRTETKDTTSEISYKLLTSNRS</sequence>
<dbReference type="GO" id="GO:0042761">
    <property type="term" value="P:very long-chain fatty acid biosynthetic process"/>
    <property type="evidence" value="ECO:0007669"/>
    <property type="project" value="TreeGrafter"/>
</dbReference>
<feature type="transmembrane region" description="Helical" evidence="10">
    <location>
        <begin position="36"/>
        <end position="57"/>
    </location>
</feature>
<evidence type="ECO:0000256" key="1">
    <source>
        <dbReference type="ARBA" id="ARBA00004141"/>
    </source>
</evidence>
<evidence type="ECO:0000256" key="9">
    <source>
        <dbReference type="ARBA" id="ARBA00023160"/>
    </source>
</evidence>
<dbReference type="GO" id="GO:0009922">
    <property type="term" value="F:fatty acid elongase activity"/>
    <property type="evidence" value="ECO:0007669"/>
    <property type="project" value="InterPro"/>
</dbReference>
<keyword evidence="3" id="KW-0808">Transferase</keyword>
<dbReference type="GO" id="GO:0034625">
    <property type="term" value="P:fatty acid elongation, monounsaturated fatty acid"/>
    <property type="evidence" value="ECO:0007669"/>
    <property type="project" value="TreeGrafter"/>
</dbReference>
<dbReference type="InterPro" id="IPR002076">
    <property type="entry name" value="ELO_fam"/>
</dbReference>
<dbReference type="GO" id="GO:0030148">
    <property type="term" value="P:sphingolipid biosynthetic process"/>
    <property type="evidence" value="ECO:0007669"/>
    <property type="project" value="TreeGrafter"/>
</dbReference>
<keyword evidence="7" id="KW-0443">Lipid metabolism</keyword>
<evidence type="ECO:0000256" key="10">
    <source>
        <dbReference type="SAM" id="Phobius"/>
    </source>
</evidence>
<dbReference type="GO" id="GO:0034626">
    <property type="term" value="P:fatty acid elongation, polyunsaturated fatty acid"/>
    <property type="evidence" value="ECO:0007669"/>
    <property type="project" value="TreeGrafter"/>
</dbReference>
<dbReference type="PANTHER" id="PTHR11157">
    <property type="entry name" value="FATTY ACID ACYL TRANSFERASE-RELATED"/>
    <property type="match status" value="1"/>
</dbReference>
<keyword evidence="9" id="KW-0275">Fatty acid biosynthesis</keyword>
<evidence type="ECO:0000256" key="7">
    <source>
        <dbReference type="ARBA" id="ARBA00023098"/>
    </source>
</evidence>
<evidence type="ECO:0000256" key="4">
    <source>
        <dbReference type="ARBA" id="ARBA00022692"/>
    </source>
</evidence>
<evidence type="ECO:0000256" key="6">
    <source>
        <dbReference type="ARBA" id="ARBA00022989"/>
    </source>
</evidence>
<comment type="caution">
    <text evidence="11">The sequence shown here is derived from an EMBL/GenBank/DDBJ whole genome shotgun (WGS) entry which is preliminary data.</text>
</comment>
<reference evidence="11" key="1">
    <citation type="submission" date="2019-10" db="EMBL/GenBank/DDBJ databases">
        <authorList>
            <person name="Zhang R."/>
            <person name="Pan Y."/>
            <person name="Wang J."/>
            <person name="Ma R."/>
            <person name="Yu S."/>
        </authorList>
    </citation>
    <scope>NUCLEOTIDE SEQUENCE</scope>
    <source>
        <strain evidence="11">LA-IB0</strain>
        <tissue evidence="11">Leaf</tissue>
    </source>
</reference>
<dbReference type="GO" id="GO:0019367">
    <property type="term" value="P:fatty acid elongation, saturated fatty acid"/>
    <property type="evidence" value="ECO:0007669"/>
    <property type="project" value="TreeGrafter"/>
</dbReference>
<dbReference type="Proteomes" id="UP000826271">
    <property type="component" value="Unassembled WGS sequence"/>
</dbReference>
<feature type="transmembrane region" description="Helical" evidence="10">
    <location>
        <begin position="78"/>
        <end position="97"/>
    </location>
</feature>
<evidence type="ECO:0000256" key="5">
    <source>
        <dbReference type="ARBA" id="ARBA00022832"/>
    </source>
</evidence>
<gene>
    <name evidence="11" type="ORF">BUALT_Bualt08G0062600</name>
</gene>
<dbReference type="GO" id="GO:0005789">
    <property type="term" value="C:endoplasmic reticulum membrane"/>
    <property type="evidence" value="ECO:0007669"/>
    <property type="project" value="TreeGrafter"/>
</dbReference>
<comment type="subcellular location">
    <subcellularLocation>
        <location evidence="1">Membrane</location>
        <topology evidence="1">Multi-pass membrane protein</topology>
    </subcellularLocation>
</comment>
<feature type="transmembrane region" description="Helical" evidence="10">
    <location>
        <begin position="183"/>
        <end position="201"/>
    </location>
</feature>
<proteinExistence type="predicted"/>
<name>A0AAV6XF21_9LAMI</name>
<feature type="transmembrane region" description="Helical" evidence="10">
    <location>
        <begin position="129"/>
        <end position="148"/>
    </location>
</feature>
<keyword evidence="4 10" id="KW-0812">Transmembrane</keyword>
<keyword evidence="5" id="KW-0276">Fatty acid metabolism</keyword>
<dbReference type="Pfam" id="PF01151">
    <property type="entry name" value="ELO"/>
    <property type="match status" value="1"/>
</dbReference>
<evidence type="ECO:0000256" key="8">
    <source>
        <dbReference type="ARBA" id="ARBA00023136"/>
    </source>
</evidence>
<dbReference type="PANTHER" id="PTHR11157:SF11">
    <property type="entry name" value="ELONGATION OF FATTY ACIDS PROTEIN 3-LIKE"/>
    <property type="match status" value="1"/>
</dbReference>
<feature type="transmembrane region" description="Helical" evidence="10">
    <location>
        <begin position="213"/>
        <end position="231"/>
    </location>
</feature>